<gene>
    <name evidence="4" type="ORF">ACI2JU_12020</name>
</gene>
<evidence type="ECO:0000259" key="3">
    <source>
        <dbReference type="Pfam" id="PF02638"/>
    </source>
</evidence>
<feature type="domain" description="Glycosyl hydrolase-like 10" evidence="3">
    <location>
        <begin position="46"/>
        <end position="351"/>
    </location>
</feature>
<sequence length="505" mass="58554">MMIRVIFSVLISVTLIACQSAPLTPTTKQQPNPLLATIHTEDVVREFRAAWVATVANINWPQQPGLPVEEQKRQAIKILDTLQTNNFNTVIFQVRPQADALYQSSTEPWSYYLTGEQGQEPEPFYDPLQFWIEQAHKRGLKLHAWFNPYRVHHPSGGSVSEQSMSVQMAEDVVQLKNGMHWFIPTNQFVIDYSITTLLELVENYDIDGLHYDDYFYPYPSYNEGEDFPDQSQYLDYQKQGGKLSKGDWRRAAVNQFTKTLYEQVKQLKPHVQVGISPFGIYRPKQPATIRGLDQYEKLYADAKLWLNEGWLDYFTPQLYWPINQYSQSYPLLIAWWQSQNTQNRHLWPGINTLIANTDAGIDEVVNQVMINRAMLNNSPGVVFWNVKSLENADFSQVIEKGVFQHQALLPLSNWLPVQEVSKPAVSYNQYAQVTKLSWHHTQPEHVFKTLVYLKYGDDWQYKIYPSIMRSITVENNNNGLALSHIRIVAVSRDEMLSEPIEIQFQ</sequence>
<feature type="signal peptide" evidence="2">
    <location>
        <begin position="1"/>
        <end position="17"/>
    </location>
</feature>
<comment type="caution">
    <text evidence="4">The sequence shown here is derived from an EMBL/GenBank/DDBJ whole genome shotgun (WGS) entry which is preliminary data.</text>
</comment>
<keyword evidence="4" id="KW-0378">Hydrolase</keyword>
<dbReference type="PANTHER" id="PTHR43405">
    <property type="entry name" value="GLYCOSYL HYDROLASE DIGH"/>
    <property type="match status" value="1"/>
</dbReference>
<dbReference type="RefSeq" id="WP_404675537.1">
    <property type="nucleotide sequence ID" value="NZ_JBJDOT010000015.1"/>
</dbReference>
<dbReference type="Proteomes" id="UP001620262">
    <property type="component" value="Unassembled WGS sequence"/>
</dbReference>
<dbReference type="Gene3D" id="3.20.20.80">
    <property type="entry name" value="Glycosidases"/>
    <property type="match status" value="1"/>
</dbReference>
<evidence type="ECO:0000256" key="1">
    <source>
        <dbReference type="ARBA" id="ARBA00022729"/>
    </source>
</evidence>
<evidence type="ECO:0000256" key="2">
    <source>
        <dbReference type="SAM" id="SignalP"/>
    </source>
</evidence>
<dbReference type="InterPro" id="IPR017853">
    <property type="entry name" value="GH"/>
</dbReference>
<proteinExistence type="predicted"/>
<dbReference type="PANTHER" id="PTHR43405:SF1">
    <property type="entry name" value="GLYCOSYL HYDROLASE DIGH"/>
    <property type="match status" value="1"/>
</dbReference>
<protein>
    <submittedName>
        <fullName evidence="4">Glycoside hydrolase family 10 protein</fullName>
    </submittedName>
</protein>
<evidence type="ECO:0000313" key="4">
    <source>
        <dbReference type="EMBL" id="MFK3864589.1"/>
    </source>
</evidence>
<accession>A0ABW8L0E9</accession>
<keyword evidence="1 2" id="KW-0732">Signal</keyword>
<dbReference type="SUPFAM" id="SSF51445">
    <property type="entry name" value="(Trans)glycosidases"/>
    <property type="match status" value="1"/>
</dbReference>
<organism evidence="4 5">
    <name type="scientific">Pseudoalteromonas rhizosphaerae</name>
    <dbReference type="NCBI Taxonomy" id="2518973"/>
    <lineage>
        <taxon>Bacteria</taxon>
        <taxon>Pseudomonadati</taxon>
        <taxon>Pseudomonadota</taxon>
        <taxon>Gammaproteobacteria</taxon>
        <taxon>Alteromonadales</taxon>
        <taxon>Pseudoalteromonadaceae</taxon>
        <taxon>Pseudoalteromonas</taxon>
    </lineage>
</organism>
<dbReference type="InterPro" id="IPR052177">
    <property type="entry name" value="Divisome_Glycosyl_Hydrolase"/>
</dbReference>
<dbReference type="PROSITE" id="PS51257">
    <property type="entry name" value="PROKAR_LIPOPROTEIN"/>
    <property type="match status" value="1"/>
</dbReference>
<dbReference type="GO" id="GO:0016787">
    <property type="term" value="F:hydrolase activity"/>
    <property type="evidence" value="ECO:0007669"/>
    <property type="project" value="UniProtKB-KW"/>
</dbReference>
<reference evidence="4 5" key="1">
    <citation type="submission" date="2024-11" db="EMBL/GenBank/DDBJ databases">
        <title>The Natural Products Discovery Center: Release of the First 8490 Sequenced Strains for Exploring Actinobacteria Biosynthetic Diversity.</title>
        <authorList>
            <person name="Kalkreuter E."/>
            <person name="Kautsar S.A."/>
            <person name="Yang D."/>
            <person name="Bader C.D."/>
            <person name="Teijaro C.N."/>
            <person name="Fluegel L."/>
            <person name="Davis C.M."/>
            <person name="Simpson J.R."/>
            <person name="Lauterbach L."/>
            <person name="Steele A.D."/>
            <person name="Gui C."/>
            <person name="Meng S."/>
            <person name="Li G."/>
            <person name="Viehrig K."/>
            <person name="Ye F."/>
            <person name="Su P."/>
            <person name="Kiefer A.F."/>
            <person name="Nichols A."/>
            <person name="Cepeda A.J."/>
            <person name="Yan W."/>
            <person name="Fan B."/>
            <person name="Jiang Y."/>
            <person name="Adhikari A."/>
            <person name="Zheng C.-J."/>
            <person name="Schuster L."/>
            <person name="Cowan T.M."/>
            <person name="Smanski M.J."/>
            <person name="Chevrette M.G."/>
            <person name="De Carvalho L.P.S."/>
            <person name="Shen B."/>
        </authorList>
    </citation>
    <scope>NUCLEOTIDE SEQUENCE [LARGE SCALE GENOMIC DNA]</scope>
    <source>
        <strain evidence="4 5">NPDC078403</strain>
    </source>
</reference>
<dbReference type="Pfam" id="PF02638">
    <property type="entry name" value="GHL10"/>
    <property type="match status" value="1"/>
</dbReference>
<dbReference type="InterPro" id="IPR003790">
    <property type="entry name" value="GHL10"/>
</dbReference>
<evidence type="ECO:0000313" key="5">
    <source>
        <dbReference type="Proteomes" id="UP001620262"/>
    </source>
</evidence>
<keyword evidence="5" id="KW-1185">Reference proteome</keyword>
<dbReference type="EMBL" id="JBJDOT010000015">
    <property type="protein sequence ID" value="MFK3864589.1"/>
    <property type="molecule type" value="Genomic_DNA"/>
</dbReference>
<feature type="chain" id="PRO_5047503839" evidence="2">
    <location>
        <begin position="18"/>
        <end position="505"/>
    </location>
</feature>
<name>A0ABW8L0E9_9GAMM</name>